<evidence type="ECO:0000313" key="3">
    <source>
        <dbReference type="RefSeq" id="XP_057412218.1"/>
    </source>
</evidence>
<feature type="compositionally biased region" description="Low complexity" evidence="1">
    <location>
        <begin position="75"/>
        <end position="106"/>
    </location>
</feature>
<feature type="compositionally biased region" description="Basic residues" evidence="1">
    <location>
        <begin position="32"/>
        <end position="41"/>
    </location>
</feature>
<name>A0ABM3UCZ1_BALAC</name>
<reference evidence="3" key="1">
    <citation type="submission" date="2025-08" db="UniProtKB">
        <authorList>
            <consortium name="RefSeq"/>
        </authorList>
    </citation>
    <scope>IDENTIFICATION</scope>
</reference>
<evidence type="ECO:0000313" key="2">
    <source>
        <dbReference type="Proteomes" id="UP001652580"/>
    </source>
</evidence>
<feature type="compositionally biased region" description="Low complexity" evidence="1">
    <location>
        <begin position="124"/>
        <end position="135"/>
    </location>
</feature>
<organism evidence="2 3">
    <name type="scientific">Balaenoptera acutorostrata</name>
    <name type="common">Common minke whale</name>
    <name type="synonym">Balaena rostrata</name>
    <dbReference type="NCBI Taxonomy" id="9767"/>
    <lineage>
        <taxon>Eukaryota</taxon>
        <taxon>Metazoa</taxon>
        <taxon>Chordata</taxon>
        <taxon>Craniata</taxon>
        <taxon>Vertebrata</taxon>
        <taxon>Euteleostomi</taxon>
        <taxon>Mammalia</taxon>
        <taxon>Eutheria</taxon>
        <taxon>Laurasiatheria</taxon>
        <taxon>Artiodactyla</taxon>
        <taxon>Whippomorpha</taxon>
        <taxon>Cetacea</taxon>
        <taxon>Mysticeti</taxon>
        <taxon>Balaenopteridae</taxon>
        <taxon>Balaenoptera</taxon>
    </lineage>
</organism>
<evidence type="ECO:0000256" key="1">
    <source>
        <dbReference type="SAM" id="MobiDB-lite"/>
    </source>
</evidence>
<dbReference type="Proteomes" id="UP001652580">
    <property type="component" value="Chromosome 11"/>
</dbReference>
<keyword evidence="2" id="KW-1185">Reference proteome</keyword>
<feature type="compositionally biased region" description="Basic residues" evidence="1">
    <location>
        <begin position="136"/>
        <end position="146"/>
    </location>
</feature>
<feature type="region of interest" description="Disordered" evidence="1">
    <location>
        <begin position="13"/>
        <end position="210"/>
    </location>
</feature>
<protein>
    <submittedName>
        <fullName evidence="3">Myb-related transcription factor, partner of profilin-like</fullName>
    </submittedName>
</protein>
<proteinExistence type="predicted"/>
<dbReference type="GeneID" id="130709194"/>
<dbReference type="RefSeq" id="XP_057412218.1">
    <property type="nucleotide sequence ID" value="XM_057556235.1"/>
</dbReference>
<sequence>MLLPLLRRHTRLLLPRAGKRNRDPKASPGRRPQGRLPHRKNASWAQPRRTLGLHRRRLAGPLPPGPPCAEAASFSPDPLSAAAPRRPPATDTLAHAPGGAAPPAAAKLQARSRPAAPRHLGSELRAAAARAAARGSARRGRARGRGRLSSAFPSPPSPPPGAVRKRRARPGRWTPLVANRSPALRAEPGGRGQRPQRLPELRSPSSWETPPDPAVCLWPRMSAVVGLFSVSSGEIQTLDVSMEEKDVTPRCHSKPQKEHWRLNCERLGC</sequence>
<gene>
    <name evidence="3" type="primary">LOC130709194</name>
</gene>
<accession>A0ABM3UCZ1</accession>